<dbReference type="OrthoDB" id="264354at2759"/>
<evidence type="ECO:0000256" key="2">
    <source>
        <dbReference type="ARBA" id="ARBA00004177"/>
    </source>
</evidence>
<dbReference type="GO" id="GO:0008270">
    <property type="term" value="F:zinc ion binding"/>
    <property type="evidence" value="ECO:0007669"/>
    <property type="project" value="UniProtKB-KW"/>
</dbReference>
<evidence type="ECO:0000256" key="3">
    <source>
        <dbReference type="ARBA" id="ARBA00004656"/>
    </source>
</evidence>
<dbReference type="GO" id="GO:0005765">
    <property type="term" value="C:lysosomal membrane"/>
    <property type="evidence" value="ECO:0007669"/>
    <property type="project" value="UniProtKB-SubCell"/>
</dbReference>
<comment type="caution">
    <text evidence="11">The sequence shown here is derived from an EMBL/GenBank/DDBJ whole genome shotgun (WGS) entry which is preliminary data.</text>
</comment>
<reference evidence="11 12" key="1">
    <citation type="submission" date="2020-04" db="EMBL/GenBank/DDBJ databases">
        <authorList>
            <person name="Laetsch R D."/>
            <person name="Stevens L."/>
            <person name="Kumar S."/>
            <person name="Blaxter L. M."/>
        </authorList>
    </citation>
    <scope>NUCLEOTIDE SEQUENCE [LARGE SCALE GENOMIC DNA]</scope>
</reference>
<accession>A0A8S1FDM9</accession>
<dbReference type="Gene3D" id="3.30.40.10">
    <property type="entry name" value="Zinc/RING finger domain, C3HC4 (zinc finger)"/>
    <property type="match status" value="1"/>
</dbReference>
<feature type="domain" description="RING-CH-type" evidence="10">
    <location>
        <begin position="56"/>
        <end position="123"/>
    </location>
</feature>
<dbReference type="Proteomes" id="UP000494206">
    <property type="component" value="Unassembled WGS sequence"/>
</dbReference>
<comment type="subcellular location">
    <subcellularLocation>
        <location evidence="1">Endomembrane system</location>
        <topology evidence="1">Multi-pass membrane protein</topology>
    </subcellularLocation>
    <subcellularLocation>
        <location evidence="2">Endosome</location>
    </subcellularLocation>
    <subcellularLocation>
        <location evidence="3">Lysosome membrane</location>
    </subcellularLocation>
</comment>
<organism evidence="11 12">
    <name type="scientific">Caenorhabditis bovis</name>
    <dbReference type="NCBI Taxonomy" id="2654633"/>
    <lineage>
        <taxon>Eukaryota</taxon>
        <taxon>Metazoa</taxon>
        <taxon>Ecdysozoa</taxon>
        <taxon>Nematoda</taxon>
        <taxon>Chromadorea</taxon>
        <taxon>Rhabditida</taxon>
        <taxon>Rhabditina</taxon>
        <taxon>Rhabditomorpha</taxon>
        <taxon>Rhabditoidea</taxon>
        <taxon>Rhabditidae</taxon>
        <taxon>Peloderinae</taxon>
        <taxon>Caenorhabditis</taxon>
    </lineage>
</organism>
<dbReference type="SMART" id="SM00744">
    <property type="entry name" value="RINGv"/>
    <property type="match status" value="1"/>
</dbReference>
<keyword evidence="7" id="KW-0391">Immunity</keyword>
<keyword evidence="9" id="KW-1133">Transmembrane helix</keyword>
<evidence type="ECO:0000256" key="4">
    <source>
        <dbReference type="ARBA" id="ARBA00022723"/>
    </source>
</evidence>
<dbReference type="GO" id="GO:0005768">
    <property type="term" value="C:endosome"/>
    <property type="evidence" value="ECO:0007669"/>
    <property type="project" value="UniProtKB-SubCell"/>
</dbReference>
<keyword evidence="6" id="KW-0862">Zinc</keyword>
<feature type="region of interest" description="Disordered" evidence="8">
    <location>
        <begin position="266"/>
        <end position="287"/>
    </location>
</feature>
<keyword evidence="9" id="KW-0812">Transmembrane</keyword>
<protein>
    <recommendedName>
        <fullName evidence="10">RING-CH-type domain-containing protein</fullName>
    </recommendedName>
</protein>
<dbReference type="PANTHER" id="PTHR45981">
    <property type="entry name" value="LD02310P"/>
    <property type="match status" value="1"/>
</dbReference>
<feature type="transmembrane region" description="Helical" evidence="9">
    <location>
        <begin position="139"/>
        <end position="161"/>
    </location>
</feature>
<keyword evidence="5" id="KW-0863">Zinc-finger</keyword>
<evidence type="ECO:0000313" key="11">
    <source>
        <dbReference type="EMBL" id="CAB3410563.1"/>
    </source>
</evidence>
<proteinExistence type="predicted"/>
<evidence type="ECO:0000256" key="7">
    <source>
        <dbReference type="ARBA" id="ARBA00022859"/>
    </source>
</evidence>
<keyword evidence="4" id="KW-0479">Metal-binding</keyword>
<dbReference type="CDD" id="cd16495">
    <property type="entry name" value="RING_CH-C4HC3_MARCH"/>
    <property type="match status" value="1"/>
</dbReference>
<dbReference type="GO" id="GO:0002376">
    <property type="term" value="P:immune system process"/>
    <property type="evidence" value="ECO:0007669"/>
    <property type="project" value="UniProtKB-KW"/>
</dbReference>
<dbReference type="AlphaFoldDB" id="A0A8S1FDM9"/>
<evidence type="ECO:0000256" key="6">
    <source>
        <dbReference type="ARBA" id="ARBA00022833"/>
    </source>
</evidence>
<dbReference type="InterPro" id="IPR013083">
    <property type="entry name" value="Znf_RING/FYVE/PHD"/>
</dbReference>
<dbReference type="PROSITE" id="PS51292">
    <property type="entry name" value="ZF_RING_CH"/>
    <property type="match status" value="1"/>
</dbReference>
<name>A0A8S1FDM9_9PELO</name>
<dbReference type="SUPFAM" id="SSF57850">
    <property type="entry name" value="RING/U-box"/>
    <property type="match status" value="1"/>
</dbReference>
<evidence type="ECO:0000256" key="5">
    <source>
        <dbReference type="ARBA" id="ARBA00022771"/>
    </source>
</evidence>
<feature type="transmembrane region" description="Helical" evidence="9">
    <location>
        <begin position="213"/>
        <end position="232"/>
    </location>
</feature>
<evidence type="ECO:0000256" key="1">
    <source>
        <dbReference type="ARBA" id="ARBA00004127"/>
    </source>
</evidence>
<dbReference type="EMBL" id="CADEPM010000011">
    <property type="protein sequence ID" value="CAB3410563.1"/>
    <property type="molecule type" value="Genomic_DNA"/>
</dbReference>
<dbReference type="InterPro" id="IPR011016">
    <property type="entry name" value="Znf_RING-CH"/>
</dbReference>
<evidence type="ECO:0000256" key="9">
    <source>
        <dbReference type="SAM" id="Phobius"/>
    </source>
</evidence>
<gene>
    <name evidence="11" type="ORF">CBOVIS_LOCUS12076</name>
</gene>
<dbReference type="FunFam" id="3.30.40.10:FF:000571">
    <property type="entry name" value="Zinc finger, C3HC4 type"/>
    <property type="match status" value="1"/>
</dbReference>
<sequence length="287" mass="32986">MAELKNPVEKEKEPLIDDDSAMAAVVATSANDEPLTFWKGCEFLKTSKLCSSSLSLQLPNAKMCRICHTTSSTRSNPLISPCRCSGTLKYVHRGCVVRWLEMSSQKMVPSPKCELCGYDFRRGNICQLRSLHLPYVDQFSMVLNIVFVTCMIISLLCWYFIFQFLTENTQTRSKLAVVSSASYWSRRGYNDEAFDRRPFHPNNKPIFASMMDWRIYTCVGMFLFTFGVGIGAQYRADCTIFRCIFRFFVINYNWMIKNYDPKNDPELGRKSARSVEPTEPMLHSSCV</sequence>
<dbReference type="Pfam" id="PF12906">
    <property type="entry name" value="RINGv"/>
    <property type="match status" value="1"/>
</dbReference>
<evidence type="ECO:0000256" key="8">
    <source>
        <dbReference type="SAM" id="MobiDB-lite"/>
    </source>
</evidence>
<keyword evidence="12" id="KW-1185">Reference proteome</keyword>
<keyword evidence="9" id="KW-0472">Membrane</keyword>
<evidence type="ECO:0000313" key="12">
    <source>
        <dbReference type="Proteomes" id="UP000494206"/>
    </source>
</evidence>
<evidence type="ECO:0000259" key="10">
    <source>
        <dbReference type="PROSITE" id="PS51292"/>
    </source>
</evidence>